<evidence type="ECO:0000313" key="2">
    <source>
        <dbReference type="Proteomes" id="UP000824533"/>
    </source>
</evidence>
<comment type="caution">
    <text evidence="1">The sequence shown here is derived from an EMBL/GenBank/DDBJ whole genome shotgun (WGS) entry which is preliminary data.</text>
</comment>
<dbReference type="Proteomes" id="UP000824533">
    <property type="component" value="Linkage Group LG04"/>
</dbReference>
<name>A0ACC1DEH6_9NEOP</name>
<dbReference type="EMBL" id="CM034390">
    <property type="protein sequence ID" value="KAJ0182154.1"/>
    <property type="molecule type" value="Genomic_DNA"/>
</dbReference>
<reference evidence="1 2" key="1">
    <citation type="journal article" date="2021" name="Front. Genet.">
        <title>Chromosome-Level Genome Assembly Reveals Significant Gene Expansion in the Toll and IMD Signaling Pathways of Dendrolimus kikuchii.</title>
        <authorList>
            <person name="Zhou J."/>
            <person name="Wu P."/>
            <person name="Xiong Z."/>
            <person name="Liu N."/>
            <person name="Zhao N."/>
            <person name="Ji M."/>
            <person name="Qiu Y."/>
            <person name="Yang B."/>
        </authorList>
    </citation>
    <scope>NUCLEOTIDE SEQUENCE [LARGE SCALE GENOMIC DNA]</scope>
    <source>
        <strain evidence="1">Ann1</strain>
    </source>
</reference>
<gene>
    <name evidence="1" type="ORF">K1T71_002876</name>
</gene>
<accession>A0ACC1DEH6</accession>
<sequence>MANGISSITLKDEEYKPKVRWVIPNRLDFMTFMGKDILVLAHDIYITFLNLKTHTEMVYVANDEKLGDGVDVIAGHRSHIFAFAEKVNNARIFIVAYPSFGILAELKDTDVNRYKGLCMMECDLVVGFSGFPNYLISVWNWRTKQRLLSLPTGIVRRNQIYMASRTHMLICECWGEGLVVWEVAQCYKRCFMLKRTKEEVSGWEVSEPPIIGVCWSTEGQLYAVDPTAKLYSVRSDGIGMVYHLEWDGELHGIRKPCICAFGNGMLIYGPDKKLRSLKKTESTWNVVWLYKPPDDVIRLVSNSTNDLATMWTTKGMVYKITGECEEKIVVTLFTFKQRNIKKIQLLAPDYEHVLTMNNSGALCVYETFTAKLVAVKYFEGDDISFEASPVEPVLLVFGEAFYNYGMALLKFTKEHGIEKITSVCLTHQIVSRIVFSPTGREVVAAAMSAGHIFIYKFSEDYTFTLVRYSELGRGLADCLLMRVGDSMRCFSLVLFSDKYPIGERIVCINVDTGKDNKFAGKMQGPYTRLLPLSAKDTMLGIPHLTRQYHILKLSGDKGVTVQVKMGPIIEAGHDIKYFLGFFNVGAFLSYGYDGSCIVRQPDAPEQYELKIRTTHRYERGILEAVIDDENNYVCHLAGNHSFACTYLRGNKKELLVELKHEEPDMKIFDDSDNTISIINYGQKNYLDLQEDKKVHEEAMDYKLQREEVVKNFEIIKAKLVEMLEENLAERPLHQLSLSEFNLHLEHKKERMKQAEKEREEIRLATEARIRAQDKVTAWIKINCWDTMLSPRIKLFAIFSHYQVENYAVLPTQRDKWPELQLAEALRTVEMENDANLFKPWEEPAEVATSQKSLQNVAGTSAPSVRDIRHSTESAGFEAVEVEEVQEGQPYALSGSNAHKFIPIPPFMIPQTLSFSFLQMNWLHHIVKLNVQNMRLWFNKQFDDLMNQKKREVGLVEERNARLRFIIEELNKLSDLRGSFHHLMIEIKNPEWRQEEQPQRLIKVDPEECTIEPYISPSQIVIIPPDPGPKDDFRERALMDMMDGVLEKLWHEEIKKPIPMPQCMLEKDPEHFNEDDLRLVFDYEAKVAFRNEERDKYRKMLHAEYAKLSQILNEGVVKFNQRVKEMWLTKLRVDSVIGQENLNLMRLRRNNLDRVEMAERLEDMRLQIAKFQEDLEVLNKELTQIQEQASECQANYDALAVKDKHLDRTFKNHFADLSPIIVDQCYKFFKKRPKWHQRATLIPVVLYDLANAILTGVRPPLLHVDCIEFFKGAEQLDLISNMPPVMDEVLWATMCRLRRAKIENEIRMRAVTQEMAYVDSANNVWNKAVLARRNFLTQSQDKIVEHRETVEMAARNRTIQLVLPAGQVEIVTTGHIEDFEDATLILREDIEKINNLILKVGAMKLRMMRKQMDFRKGILAKEWEHAQMKMKLRHMQQELHSYRRLKIPKELQLYLKNKELGYTDEQDYVRMEKEMEASKMSMNKILNEQIHRVEELEVKLHTLETQSGDVEKLISNLNAKVSEKRLNEDPLEPIRIRRVFKKRMETLVTRSKLIREVQGNHSTIVMLQTELELLRLKTYPTLASFRTFS</sequence>
<organism evidence="1 2">
    <name type="scientific">Dendrolimus kikuchii</name>
    <dbReference type="NCBI Taxonomy" id="765133"/>
    <lineage>
        <taxon>Eukaryota</taxon>
        <taxon>Metazoa</taxon>
        <taxon>Ecdysozoa</taxon>
        <taxon>Arthropoda</taxon>
        <taxon>Hexapoda</taxon>
        <taxon>Insecta</taxon>
        <taxon>Pterygota</taxon>
        <taxon>Neoptera</taxon>
        <taxon>Endopterygota</taxon>
        <taxon>Lepidoptera</taxon>
        <taxon>Glossata</taxon>
        <taxon>Ditrysia</taxon>
        <taxon>Bombycoidea</taxon>
        <taxon>Lasiocampidae</taxon>
        <taxon>Dendrolimus</taxon>
    </lineage>
</organism>
<protein>
    <submittedName>
        <fullName evidence="1">Uncharacterized protein</fullName>
    </submittedName>
</protein>
<keyword evidence="2" id="KW-1185">Reference proteome</keyword>
<proteinExistence type="predicted"/>
<evidence type="ECO:0000313" key="1">
    <source>
        <dbReference type="EMBL" id="KAJ0182154.1"/>
    </source>
</evidence>